<keyword evidence="2" id="KW-1185">Reference proteome</keyword>
<reference evidence="1 2" key="2">
    <citation type="submission" date="2020-04" db="EMBL/GenBank/DDBJ databases">
        <title>Genome sequencing and assembly of multiple isolates from the Colletotrichum gloeosporioides species complex.</title>
        <authorList>
            <person name="Gan P."/>
            <person name="Shirasu K."/>
        </authorList>
    </citation>
    <scope>NUCLEOTIDE SEQUENCE [LARGE SCALE GENOMIC DNA]</scope>
    <source>
        <strain evidence="1 2">Nara gc5</strain>
    </source>
</reference>
<dbReference type="GeneID" id="90979918"/>
<gene>
    <name evidence="1" type="ORF">CGGC5_v006631</name>
</gene>
<evidence type="ECO:0000313" key="1">
    <source>
        <dbReference type="EMBL" id="KAF4486128.1"/>
    </source>
</evidence>
<dbReference type="AlphaFoldDB" id="A0A7J6J7Z1"/>
<proteinExistence type="predicted"/>
<name>A0A7J6J7Z1_COLFN</name>
<comment type="caution">
    <text evidence="1">The sequence shown here is derived from an EMBL/GenBank/DDBJ whole genome shotgun (WGS) entry which is preliminary data.</text>
</comment>
<sequence length="178" mass="19970">MRLRDRQGTRSVLFILRTSREKHGAPDDILHKTALLRADIACSGMGLRRHRTIRTFQIPLPPSTHLVCVSYTTIYQLMQRKAGRHYIFVTAHAIPHTSSYSPGSQDPQQKDRTEILTFDFAAFAADSRAFVLLHYSLAVIFISPCTCRLRSCVGGIGPGFRSSFFCGATCGCFGYPRR</sequence>
<organism evidence="1 2">
    <name type="scientific">Colletotrichum fructicola (strain Nara gc5)</name>
    <name type="common">Anthracnose fungus</name>
    <name type="synonym">Colletotrichum gloeosporioides (strain Nara gc5)</name>
    <dbReference type="NCBI Taxonomy" id="1213859"/>
    <lineage>
        <taxon>Eukaryota</taxon>
        <taxon>Fungi</taxon>
        <taxon>Dikarya</taxon>
        <taxon>Ascomycota</taxon>
        <taxon>Pezizomycotina</taxon>
        <taxon>Sordariomycetes</taxon>
        <taxon>Hypocreomycetidae</taxon>
        <taxon>Glomerellales</taxon>
        <taxon>Glomerellaceae</taxon>
        <taxon>Colletotrichum</taxon>
        <taxon>Colletotrichum gloeosporioides species complex</taxon>
    </lineage>
</organism>
<dbReference type="Proteomes" id="UP000011096">
    <property type="component" value="Unassembled WGS sequence"/>
</dbReference>
<accession>A0A7J6J7Z1</accession>
<dbReference type="RefSeq" id="XP_066008982.1">
    <property type="nucleotide sequence ID" value="XM_066151719.1"/>
</dbReference>
<dbReference type="EMBL" id="ANPB02000003">
    <property type="protein sequence ID" value="KAF4486128.1"/>
    <property type="molecule type" value="Genomic_DNA"/>
</dbReference>
<reference evidence="1 2" key="1">
    <citation type="submission" date="2012-08" db="EMBL/GenBank/DDBJ databases">
        <authorList>
            <person name="Gan P.H.P."/>
            <person name="Ikeda K."/>
            <person name="Irieda H."/>
            <person name="Narusaka M."/>
            <person name="O'Connell R.J."/>
            <person name="Narusaka Y."/>
            <person name="Takano Y."/>
            <person name="Kubo Y."/>
            <person name="Shirasu K."/>
        </authorList>
    </citation>
    <scope>NUCLEOTIDE SEQUENCE [LARGE SCALE GENOMIC DNA]</scope>
    <source>
        <strain evidence="1 2">Nara gc5</strain>
    </source>
</reference>
<dbReference type="InParanoid" id="A0A7J6J7Z1"/>
<evidence type="ECO:0000313" key="2">
    <source>
        <dbReference type="Proteomes" id="UP000011096"/>
    </source>
</evidence>
<protein>
    <submittedName>
        <fullName evidence="1">Uncharacterized protein</fullName>
    </submittedName>
</protein>